<organism evidence="4 5">
    <name type="scientific">Nocardioides jiangsuensis</name>
    <dbReference type="NCBI Taxonomy" id="2866161"/>
    <lineage>
        <taxon>Bacteria</taxon>
        <taxon>Bacillati</taxon>
        <taxon>Actinomycetota</taxon>
        <taxon>Actinomycetes</taxon>
        <taxon>Propionibacteriales</taxon>
        <taxon>Nocardioidaceae</taxon>
        <taxon>Nocardioides</taxon>
    </lineage>
</organism>
<evidence type="ECO:0000256" key="1">
    <source>
        <dbReference type="ARBA" id="ARBA00006484"/>
    </source>
</evidence>
<dbReference type="InterPro" id="IPR036291">
    <property type="entry name" value="NAD(P)-bd_dom_sf"/>
</dbReference>
<evidence type="ECO:0000313" key="5">
    <source>
        <dbReference type="Proteomes" id="UP000754710"/>
    </source>
</evidence>
<dbReference type="PANTHER" id="PTHR44196:SF1">
    <property type="entry name" value="DEHYDROGENASE_REDUCTASE SDR FAMILY MEMBER 7B"/>
    <property type="match status" value="1"/>
</dbReference>
<sequence length="299" mass="31981">MSGLLLTTPKAWARRAVRLLPGVDPASPLKGRTVLVTGASSGIGEATALAVAARGATPVLVARRADELARVVARIEAAGGTAYAHPCDLTDPRAVDRLVETVLRVHGGVDMLVNNAGRSIRRSVALSYDRMHDYERTMAINYFAPVRLVLGLLPHMREQRFGHVVNIVTWGVQVKAPKFSAYIASKTALDSFSRIVGREAYGDGVTFTNVRLSLVRTDMIGPTDLYARTPALSPEQAAAKVVRALEERPLTVNTLAGSVAEVLNLVAPRLSDALSHAAAVRFPDSPAAARHVTEERPTG</sequence>
<evidence type="ECO:0000256" key="3">
    <source>
        <dbReference type="RuleBase" id="RU000363"/>
    </source>
</evidence>
<dbReference type="Pfam" id="PF00106">
    <property type="entry name" value="adh_short"/>
    <property type="match status" value="1"/>
</dbReference>
<evidence type="ECO:0000256" key="2">
    <source>
        <dbReference type="ARBA" id="ARBA00023002"/>
    </source>
</evidence>
<protein>
    <submittedName>
        <fullName evidence="4">SDR family NAD(P)-dependent oxidoreductase</fullName>
    </submittedName>
</protein>
<comment type="similarity">
    <text evidence="1 3">Belongs to the short-chain dehydrogenases/reductases (SDR) family.</text>
</comment>
<keyword evidence="5" id="KW-1185">Reference proteome</keyword>
<dbReference type="Gene3D" id="3.40.50.720">
    <property type="entry name" value="NAD(P)-binding Rossmann-like Domain"/>
    <property type="match status" value="1"/>
</dbReference>
<dbReference type="InterPro" id="IPR002347">
    <property type="entry name" value="SDR_fam"/>
</dbReference>
<keyword evidence="2" id="KW-0560">Oxidoreductase</keyword>
<comment type="caution">
    <text evidence="4">The sequence shown here is derived from an EMBL/GenBank/DDBJ whole genome shotgun (WGS) entry which is preliminary data.</text>
</comment>
<dbReference type="SUPFAM" id="SSF51735">
    <property type="entry name" value="NAD(P)-binding Rossmann-fold domains"/>
    <property type="match status" value="1"/>
</dbReference>
<proteinExistence type="inferred from homology"/>
<dbReference type="RefSeq" id="WP_221026290.1">
    <property type="nucleotide sequence ID" value="NZ_JAIEZQ010000003.1"/>
</dbReference>
<dbReference type="PRINTS" id="PR00080">
    <property type="entry name" value="SDRFAMILY"/>
</dbReference>
<reference evidence="4 5" key="1">
    <citation type="submission" date="2021-08" db="EMBL/GenBank/DDBJ databases">
        <title>Nocardioides bacterium WL0053 sp. nov., isolated from the sediment.</title>
        <authorList>
            <person name="Wang L."/>
            <person name="Zhang D."/>
            <person name="Zhang A."/>
        </authorList>
    </citation>
    <scope>NUCLEOTIDE SEQUENCE [LARGE SCALE GENOMIC DNA]</scope>
    <source>
        <strain evidence="4 5">WL0053</strain>
    </source>
</reference>
<dbReference type="PRINTS" id="PR00081">
    <property type="entry name" value="GDHRDH"/>
</dbReference>
<dbReference type="CDD" id="cd05233">
    <property type="entry name" value="SDR_c"/>
    <property type="match status" value="1"/>
</dbReference>
<gene>
    <name evidence="4" type="ORF">K1X13_16765</name>
</gene>
<dbReference type="Proteomes" id="UP000754710">
    <property type="component" value="Unassembled WGS sequence"/>
</dbReference>
<dbReference type="PANTHER" id="PTHR44196">
    <property type="entry name" value="DEHYDROGENASE/REDUCTASE SDR FAMILY MEMBER 7B"/>
    <property type="match status" value="1"/>
</dbReference>
<accession>A0ABS7RN56</accession>
<name>A0ABS7RN56_9ACTN</name>
<dbReference type="EMBL" id="JAIEZQ010000003">
    <property type="protein sequence ID" value="MBY9076489.1"/>
    <property type="molecule type" value="Genomic_DNA"/>
</dbReference>
<evidence type="ECO:0000313" key="4">
    <source>
        <dbReference type="EMBL" id="MBY9076489.1"/>
    </source>
</evidence>